<organism evidence="2 3">
    <name type="scientific">Virgisporangium ochraceum</name>
    <dbReference type="NCBI Taxonomy" id="65505"/>
    <lineage>
        <taxon>Bacteria</taxon>
        <taxon>Bacillati</taxon>
        <taxon>Actinomycetota</taxon>
        <taxon>Actinomycetes</taxon>
        <taxon>Micromonosporales</taxon>
        <taxon>Micromonosporaceae</taxon>
        <taxon>Virgisporangium</taxon>
    </lineage>
</organism>
<dbReference type="InterPro" id="IPR036736">
    <property type="entry name" value="ACP-like_sf"/>
</dbReference>
<protein>
    <recommendedName>
        <fullName evidence="1">Carrier domain-containing protein</fullName>
    </recommendedName>
</protein>
<dbReference type="EMBL" id="BOPH01000080">
    <property type="protein sequence ID" value="GIJ70417.1"/>
    <property type="molecule type" value="Genomic_DNA"/>
</dbReference>
<evidence type="ECO:0000313" key="3">
    <source>
        <dbReference type="Proteomes" id="UP000635606"/>
    </source>
</evidence>
<feature type="domain" description="Carrier" evidence="1">
    <location>
        <begin position="30"/>
        <end position="76"/>
    </location>
</feature>
<sequence>MTAPAVREQLATLVEAASDGTITATDALVTGRSLGALGLTSLGYLRLADAVELEFGVELDLGAAVAVDTLDGIVAQILTPDQP</sequence>
<accession>A0A8J3ZWV6</accession>
<name>A0A8J3ZWV6_9ACTN</name>
<dbReference type="SUPFAM" id="SSF47336">
    <property type="entry name" value="ACP-like"/>
    <property type="match status" value="1"/>
</dbReference>
<dbReference type="Proteomes" id="UP000635606">
    <property type="component" value="Unassembled WGS sequence"/>
</dbReference>
<evidence type="ECO:0000259" key="1">
    <source>
        <dbReference type="Pfam" id="PF00550"/>
    </source>
</evidence>
<proteinExistence type="predicted"/>
<keyword evidence="3" id="KW-1185">Reference proteome</keyword>
<reference evidence="2" key="1">
    <citation type="submission" date="2021-01" db="EMBL/GenBank/DDBJ databases">
        <title>Whole genome shotgun sequence of Virgisporangium ochraceum NBRC 16418.</title>
        <authorList>
            <person name="Komaki H."/>
            <person name="Tamura T."/>
        </authorList>
    </citation>
    <scope>NUCLEOTIDE SEQUENCE</scope>
    <source>
        <strain evidence="2">NBRC 16418</strain>
    </source>
</reference>
<dbReference type="AlphaFoldDB" id="A0A8J3ZWV6"/>
<dbReference type="Pfam" id="PF00550">
    <property type="entry name" value="PP-binding"/>
    <property type="match status" value="1"/>
</dbReference>
<gene>
    <name evidence="2" type="ORF">Voc01_053340</name>
</gene>
<evidence type="ECO:0000313" key="2">
    <source>
        <dbReference type="EMBL" id="GIJ70417.1"/>
    </source>
</evidence>
<comment type="caution">
    <text evidence="2">The sequence shown here is derived from an EMBL/GenBank/DDBJ whole genome shotgun (WGS) entry which is preliminary data.</text>
</comment>
<dbReference type="Gene3D" id="1.10.1200.10">
    <property type="entry name" value="ACP-like"/>
    <property type="match status" value="1"/>
</dbReference>
<dbReference type="RefSeq" id="WP_203930320.1">
    <property type="nucleotide sequence ID" value="NZ_BOPH01000080.1"/>
</dbReference>
<dbReference type="InterPro" id="IPR009081">
    <property type="entry name" value="PP-bd_ACP"/>
</dbReference>